<accession>A0A7C8ZTL8</accession>
<dbReference type="Pfam" id="PF14543">
    <property type="entry name" value="TAXi_N"/>
    <property type="match status" value="1"/>
</dbReference>
<keyword evidence="2 7" id="KW-0645">Protease</keyword>
<dbReference type="PANTHER" id="PTHR47967:SF46">
    <property type="entry name" value="ASPARTIC PROTEINASE NEPENTHESIN-1"/>
    <property type="match status" value="1"/>
</dbReference>
<dbReference type="EMBL" id="GISG01169507">
    <property type="protein sequence ID" value="MBA4651359.1"/>
    <property type="molecule type" value="Transcribed_RNA"/>
</dbReference>
<dbReference type="GO" id="GO:0004190">
    <property type="term" value="F:aspartic-type endopeptidase activity"/>
    <property type="evidence" value="ECO:0007669"/>
    <property type="project" value="UniProtKB-KW"/>
</dbReference>
<comment type="similarity">
    <text evidence="1 7">Belongs to the peptidase A1 family.</text>
</comment>
<evidence type="ECO:0000256" key="8">
    <source>
        <dbReference type="SAM" id="SignalP"/>
    </source>
</evidence>
<reference evidence="10" key="1">
    <citation type="journal article" date="2013" name="J. Plant Res.">
        <title>Effect of fungi and light on seed germination of three Opuntia species from semiarid lands of central Mexico.</title>
        <authorList>
            <person name="Delgado-Sanchez P."/>
            <person name="Jimenez-Bremont J.F."/>
            <person name="Guerrero-Gonzalez Mde L."/>
            <person name="Flores J."/>
        </authorList>
    </citation>
    <scope>NUCLEOTIDE SEQUENCE</scope>
    <source>
        <tissue evidence="10">Cladode</tissue>
    </source>
</reference>
<proteinExistence type="inferred from homology"/>
<evidence type="ECO:0000256" key="4">
    <source>
        <dbReference type="ARBA" id="ARBA00022801"/>
    </source>
</evidence>
<organism evidence="10">
    <name type="scientific">Opuntia streptacantha</name>
    <name type="common">Prickly pear cactus</name>
    <name type="synonym">Opuntia cardona</name>
    <dbReference type="NCBI Taxonomy" id="393608"/>
    <lineage>
        <taxon>Eukaryota</taxon>
        <taxon>Viridiplantae</taxon>
        <taxon>Streptophyta</taxon>
        <taxon>Embryophyta</taxon>
        <taxon>Tracheophyta</taxon>
        <taxon>Spermatophyta</taxon>
        <taxon>Magnoliopsida</taxon>
        <taxon>eudicotyledons</taxon>
        <taxon>Gunneridae</taxon>
        <taxon>Pentapetalae</taxon>
        <taxon>Caryophyllales</taxon>
        <taxon>Cactineae</taxon>
        <taxon>Cactaceae</taxon>
        <taxon>Opuntioideae</taxon>
        <taxon>Opuntia</taxon>
    </lineage>
</organism>
<dbReference type="InterPro" id="IPR032861">
    <property type="entry name" value="TAXi_N"/>
</dbReference>
<dbReference type="AlphaFoldDB" id="A0A7C8ZTL8"/>
<dbReference type="SUPFAM" id="SSF50630">
    <property type="entry name" value="Acid proteases"/>
    <property type="match status" value="1"/>
</dbReference>
<evidence type="ECO:0000256" key="1">
    <source>
        <dbReference type="ARBA" id="ARBA00007447"/>
    </source>
</evidence>
<evidence type="ECO:0000256" key="6">
    <source>
        <dbReference type="PIRSR" id="PIRSR601461-1"/>
    </source>
</evidence>
<dbReference type="PANTHER" id="PTHR47967">
    <property type="entry name" value="OS07G0603500 PROTEIN-RELATED"/>
    <property type="match status" value="1"/>
</dbReference>
<dbReference type="InterPro" id="IPR001969">
    <property type="entry name" value="Aspartic_peptidase_AS"/>
</dbReference>
<keyword evidence="4 7" id="KW-0378">Hydrolase</keyword>
<dbReference type="PROSITE" id="PS51767">
    <property type="entry name" value="PEPTIDASE_A1"/>
    <property type="match status" value="1"/>
</dbReference>
<feature type="chain" id="PRO_5028378105" description="Peptidase A1 domain-containing protein" evidence="8">
    <location>
        <begin position="26"/>
        <end position="460"/>
    </location>
</feature>
<feature type="signal peptide" evidence="8">
    <location>
        <begin position="1"/>
        <end position="25"/>
    </location>
</feature>
<dbReference type="GO" id="GO:0006508">
    <property type="term" value="P:proteolysis"/>
    <property type="evidence" value="ECO:0007669"/>
    <property type="project" value="UniProtKB-KW"/>
</dbReference>
<feature type="active site" evidence="6">
    <location>
        <position position="333"/>
    </location>
</feature>
<feature type="active site" evidence="6">
    <location>
        <position position="102"/>
    </location>
</feature>
<dbReference type="InterPro" id="IPR034161">
    <property type="entry name" value="Pepsin-like_plant"/>
</dbReference>
<dbReference type="InterPro" id="IPR001461">
    <property type="entry name" value="Aspartic_peptidase_A1"/>
</dbReference>
<feature type="domain" description="Peptidase A1" evidence="9">
    <location>
        <begin position="84"/>
        <end position="453"/>
    </location>
</feature>
<dbReference type="FunFam" id="2.40.70.10:FF:000215">
    <property type="entry name" value="Aspartyl protease family protein 2"/>
    <property type="match status" value="1"/>
</dbReference>
<dbReference type="Gene3D" id="2.40.70.10">
    <property type="entry name" value="Acid Proteases"/>
    <property type="match status" value="2"/>
</dbReference>
<dbReference type="InterPro" id="IPR033121">
    <property type="entry name" value="PEPTIDASE_A1"/>
</dbReference>
<dbReference type="PRINTS" id="PR00792">
    <property type="entry name" value="PEPSIN"/>
</dbReference>
<evidence type="ECO:0000256" key="5">
    <source>
        <dbReference type="ARBA" id="ARBA00023180"/>
    </source>
</evidence>
<evidence type="ECO:0000259" key="9">
    <source>
        <dbReference type="PROSITE" id="PS51767"/>
    </source>
</evidence>
<keyword evidence="3 7" id="KW-0064">Aspartyl protease</keyword>
<dbReference type="CDD" id="cd05476">
    <property type="entry name" value="pepsin_A_like_plant"/>
    <property type="match status" value="1"/>
</dbReference>
<keyword evidence="5" id="KW-0325">Glycoprotein</keyword>
<name>A0A7C8ZTL8_OPUST</name>
<dbReference type="InterPro" id="IPR021109">
    <property type="entry name" value="Peptidase_aspartic_dom_sf"/>
</dbReference>
<protein>
    <recommendedName>
        <fullName evidence="9">Peptidase A1 domain-containing protein</fullName>
    </recommendedName>
</protein>
<dbReference type="Pfam" id="PF14541">
    <property type="entry name" value="TAXi_C"/>
    <property type="match status" value="1"/>
</dbReference>
<reference evidence="10" key="2">
    <citation type="submission" date="2020-07" db="EMBL/GenBank/DDBJ databases">
        <authorList>
            <person name="Vera ALvarez R."/>
            <person name="Arias-Moreno D.M."/>
            <person name="Jimenez-Jacinto V."/>
            <person name="Jimenez-Bremont J.F."/>
            <person name="Swaminathan K."/>
            <person name="Moose S.P."/>
            <person name="Guerrero-Gonzalez M.L."/>
            <person name="Marino-Ramirez L."/>
            <person name="Landsman D."/>
            <person name="Rodriguez-Kessler M."/>
            <person name="Delgado-Sanchez P."/>
        </authorList>
    </citation>
    <scope>NUCLEOTIDE SEQUENCE</scope>
    <source>
        <tissue evidence="10">Cladode</tissue>
    </source>
</reference>
<dbReference type="PROSITE" id="PS00141">
    <property type="entry name" value="ASP_PROTEASE"/>
    <property type="match status" value="1"/>
</dbReference>
<evidence type="ECO:0000256" key="2">
    <source>
        <dbReference type="ARBA" id="ARBA00022670"/>
    </source>
</evidence>
<sequence length="460" mass="49600">MLLLPFSLSLLLFLFLSHFPHLSAAQTATTNRHENEYLKLQLVHISHSTSPSQTLLLDTLRVSSLHLHLKTPLVSGASVGAGQYFAGISIGTPPQNLLLVADTGSDLTWVKCSACRHDCSAHHPPGSAFLARHSSSFSNVPCSDPHCRLVPHPPCPGCQARHSHTHSSCKYEYSYADGSTTSGLFSLETVSLNSSSGREIQIHGLRFGCGFHLSGPSVTPLGFEGATGVMGLGRGPISFTTQLGRKFGNKFSYCLMDYTLSPPPTSYLVIGGGIHDVVSGSDTVQSTPLIRSTLSPTFYYVGIKSVTIDGEKLPISSAVWALDDLGNGGTIIDTGTTLSFVPAAAYKAIVWAMRKRVKLPRVADLTQAGFDLCYNVSRLDEDKLGFPRMSLELVGGSVFDPPARNYFIDTAEDVKCLALQAVNSPSGFAVIGNLMQQGFLFEFDNDKSRLLFSKGCHHHH</sequence>
<keyword evidence="8" id="KW-0732">Signal</keyword>
<dbReference type="FunFam" id="2.40.70.10:FF:000033">
    <property type="entry name" value="Aspartyl protease family protein"/>
    <property type="match status" value="1"/>
</dbReference>
<evidence type="ECO:0000313" key="10">
    <source>
        <dbReference type="EMBL" id="MBA4651359.1"/>
    </source>
</evidence>
<dbReference type="InterPro" id="IPR051708">
    <property type="entry name" value="Plant_Aspart_Prot_A1"/>
</dbReference>
<dbReference type="InterPro" id="IPR032799">
    <property type="entry name" value="TAXi_C"/>
</dbReference>
<evidence type="ECO:0000256" key="7">
    <source>
        <dbReference type="RuleBase" id="RU000454"/>
    </source>
</evidence>
<evidence type="ECO:0000256" key="3">
    <source>
        <dbReference type="ARBA" id="ARBA00022750"/>
    </source>
</evidence>